<evidence type="ECO:0000313" key="2">
    <source>
        <dbReference type="EMBL" id="KAG0278271.1"/>
    </source>
</evidence>
<evidence type="ECO:0000256" key="1">
    <source>
        <dbReference type="SAM" id="MobiDB-lite"/>
    </source>
</evidence>
<proteinExistence type="predicted"/>
<evidence type="ECO:0000313" key="3">
    <source>
        <dbReference type="Proteomes" id="UP001194580"/>
    </source>
</evidence>
<gene>
    <name evidence="2" type="ORF">BGZ95_004347</name>
</gene>
<sequence length="141" mass="14785">MAQSSSTQPTTGSHLGQAASIHTAANSPPPSPRPTARPAYRDRVVPSRSNPSTNTQVVPRNRPDTLHLAQIPSTACSKGKGPSQNNSASFVANTRANGSGSSPKTPATPEPPGTRCQFCSRTFICSSARSARCPLCTEHYL</sequence>
<dbReference type="Proteomes" id="UP001194580">
    <property type="component" value="Unassembled WGS sequence"/>
</dbReference>
<protein>
    <submittedName>
        <fullName evidence="2">Uncharacterized protein</fullName>
    </submittedName>
</protein>
<dbReference type="AlphaFoldDB" id="A0AAD4DHE2"/>
<feature type="region of interest" description="Disordered" evidence="1">
    <location>
        <begin position="1"/>
        <end position="113"/>
    </location>
</feature>
<dbReference type="EMBL" id="JAAAIL010000208">
    <property type="protein sequence ID" value="KAG0278271.1"/>
    <property type="molecule type" value="Genomic_DNA"/>
</dbReference>
<feature type="compositionally biased region" description="Polar residues" evidence="1">
    <location>
        <begin position="47"/>
        <end position="58"/>
    </location>
</feature>
<organism evidence="2 3">
    <name type="scientific">Linnemannia exigua</name>
    <dbReference type="NCBI Taxonomy" id="604196"/>
    <lineage>
        <taxon>Eukaryota</taxon>
        <taxon>Fungi</taxon>
        <taxon>Fungi incertae sedis</taxon>
        <taxon>Mucoromycota</taxon>
        <taxon>Mortierellomycotina</taxon>
        <taxon>Mortierellomycetes</taxon>
        <taxon>Mortierellales</taxon>
        <taxon>Mortierellaceae</taxon>
        <taxon>Linnemannia</taxon>
    </lineage>
</organism>
<keyword evidence="3" id="KW-1185">Reference proteome</keyword>
<accession>A0AAD4DHE2</accession>
<comment type="caution">
    <text evidence="2">The sequence shown here is derived from an EMBL/GenBank/DDBJ whole genome shotgun (WGS) entry which is preliminary data.</text>
</comment>
<feature type="compositionally biased region" description="Polar residues" evidence="1">
    <location>
        <begin position="1"/>
        <end position="14"/>
    </location>
</feature>
<feature type="compositionally biased region" description="Polar residues" evidence="1">
    <location>
        <begin position="71"/>
        <end position="105"/>
    </location>
</feature>
<reference evidence="2" key="1">
    <citation type="journal article" date="2020" name="Fungal Divers.">
        <title>Resolving the Mortierellaceae phylogeny through synthesis of multi-gene phylogenetics and phylogenomics.</title>
        <authorList>
            <person name="Vandepol N."/>
            <person name="Liber J."/>
            <person name="Desiro A."/>
            <person name="Na H."/>
            <person name="Kennedy M."/>
            <person name="Barry K."/>
            <person name="Grigoriev I.V."/>
            <person name="Miller A.N."/>
            <person name="O'Donnell K."/>
            <person name="Stajich J.E."/>
            <person name="Bonito G."/>
        </authorList>
    </citation>
    <scope>NUCLEOTIDE SEQUENCE</scope>
    <source>
        <strain evidence="2">NRRL 28262</strain>
    </source>
</reference>
<name>A0AAD4DHE2_9FUNG</name>